<dbReference type="Pfam" id="PF03798">
    <property type="entry name" value="TRAM_LAG1_CLN8"/>
    <property type="match status" value="1"/>
</dbReference>
<protein>
    <submittedName>
        <fullName evidence="11">LAG1 longevity assurance 3-like</fullName>
    </submittedName>
</protein>
<gene>
    <name evidence="11" type="ORF">Hamer_G005786</name>
</gene>
<evidence type="ECO:0000256" key="1">
    <source>
        <dbReference type="ARBA" id="ARBA00004141"/>
    </source>
</evidence>
<dbReference type="Proteomes" id="UP000747542">
    <property type="component" value="Unassembled WGS sequence"/>
</dbReference>
<dbReference type="GO" id="GO:0050291">
    <property type="term" value="F:sphingosine N-acyltransferase activity"/>
    <property type="evidence" value="ECO:0007669"/>
    <property type="project" value="InterPro"/>
</dbReference>
<sequence length="181" mass="20544">MTCGGTTLPAGSFMQINTPARSVADKIHMMLHHMFTILLMVFSWTCNFVRVGTLVFFVHECVDIPLLFAKMLLYAGIQRLTDVIFAVFLISWLITRNYLYPFWIMYSVFVDATPYIQMPAAYLFKGLLIGLLVLNIIWTVLIGGVLMKKLCVGSLEDVRSDGEDLSEDDNTRGSCDKRKQE</sequence>
<keyword evidence="6 7" id="KW-0472">Membrane</keyword>
<dbReference type="UniPathway" id="UPA00222"/>
<feature type="domain" description="TLC" evidence="10">
    <location>
        <begin position="1"/>
        <end position="151"/>
    </location>
</feature>
<evidence type="ECO:0000259" key="10">
    <source>
        <dbReference type="PROSITE" id="PS50922"/>
    </source>
</evidence>
<keyword evidence="4 7" id="KW-0812">Transmembrane</keyword>
<reference evidence="11" key="1">
    <citation type="journal article" date="2021" name="Sci. Adv.">
        <title>The American lobster genome reveals insights on longevity, neural, and immune adaptations.</title>
        <authorList>
            <person name="Polinski J.M."/>
            <person name="Zimin A.V."/>
            <person name="Clark K.F."/>
            <person name="Kohn A.B."/>
            <person name="Sadowski N."/>
            <person name="Timp W."/>
            <person name="Ptitsyn A."/>
            <person name="Khanna P."/>
            <person name="Romanova D.Y."/>
            <person name="Williams P."/>
            <person name="Greenwood S.J."/>
            <person name="Moroz L.L."/>
            <person name="Walt D.R."/>
            <person name="Bodnar A.G."/>
        </authorList>
    </citation>
    <scope>NUCLEOTIDE SEQUENCE</scope>
    <source>
        <strain evidence="11">GMGI-L3</strain>
    </source>
</reference>
<evidence type="ECO:0000256" key="5">
    <source>
        <dbReference type="ARBA" id="ARBA00022989"/>
    </source>
</evidence>
<evidence type="ECO:0000256" key="4">
    <source>
        <dbReference type="ARBA" id="ARBA00022692"/>
    </source>
</evidence>
<evidence type="ECO:0000256" key="3">
    <source>
        <dbReference type="ARBA" id="ARBA00004991"/>
    </source>
</evidence>
<evidence type="ECO:0000256" key="2">
    <source>
        <dbReference type="ARBA" id="ARBA00004760"/>
    </source>
</evidence>
<feature type="transmembrane region" description="Helical" evidence="9">
    <location>
        <begin position="35"/>
        <end position="59"/>
    </location>
</feature>
<evidence type="ECO:0000256" key="6">
    <source>
        <dbReference type="ARBA" id="ARBA00023136"/>
    </source>
</evidence>
<feature type="compositionally biased region" description="Basic and acidic residues" evidence="8">
    <location>
        <begin position="169"/>
        <end position="181"/>
    </location>
</feature>
<feature type="region of interest" description="Disordered" evidence="8">
    <location>
        <begin position="160"/>
        <end position="181"/>
    </location>
</feature>
<evidence type="ECO:0000313" key="11">
    <source>
        <dbReference type="EMBL" id="KAG7157366.1"/>
    </source>
</evidence>
<dbReference type="AlphaFoldDB" id="A0A8J5JHL6"/>
<comment type="pathway">
    <text evidence="3">Sphingolipid metabolism.</text>
</comment>
<keyword evidence="5 9" id="KW-1133">Transmembrane helix</keyword>
<dbReference type="PANTHER" id="PTHR12560:SF0">
    <property type="entry name" value="LD18904P"/>
    <property type="match status" value="1"/>
</dbReference>
<dbReference type="PROSITE" id="PS50922">
    <property type="entry name" value="TLC"/>
    <property type="match status" value="1"/>
</dbReference>
<dbReference type="InterPro" id="IPR006634">
    <property type="entry name" value="TLC-dom"/>
</dbReference>
<keyword evidence="12" id="KW-1185">Reference proteome</keyword>
<feature type="transmembrane region" description="Helical" evidence="9">
    <location>
        <begin position="122"/>
        <end position="146"/>
    </location>
</feature>
<dbReference type="GO" id="GO:0046513">
    <property type="term" value="P:ceramide biosynthetic process"/>
    <property type="evidence" value="ECO:0007669"/>
    <property type="project" value="InterPro"/>
</dbReference>
<comment type="caution">
    <text evidence="11">The sequence shown here is derived from an EMBL/GenBank/DDBJ whole genome shotgun (WGS) entry which is preliminary data.</text>
</comment>
<dbReference type="EMBL" id="JAHLQT010037514">
    <property type="protein sequence ID" value="KAG7157366.1"/>
    <property type="molecule type" value="Genomic_DNA"/>
</dbReference>
<dbReference type="PANTHER" id="PTHR12560">
    <property type="entry name" value="LONGEVITY ASSURANCE FACTOR 1 LAG1"/>
    <property type="match status" value="1"/>
</dbReference>
<dbReference type="SMART" id="SM00724">
    <property type="entry name" value="TLC"/>
    <property type="match status" value="1"/>
</dbReference>
<proteinExistence type="predicted"/>
<evidence type="ECO:0000256" key="8">
    <source>
        <dbReference type="SAM" id="MobiDB-lite"/>
    </source>
</evidence>
<comment type="pathway">
    <text evidence="2">Lipid metabolism; sphingolipid metabolism.</text>
</comment>
<evidence type="ECO:0000313" key="12">
    <source>
        <dbReference type="Proteomes" id="UP000747542"/>
    </source>
</evidence>
<name>A0A8J5JHL6_HOMAM</name>
<dbReference type="GO" id="GO:0016020">
    <property type="term" value="C:membrane"/>
    <property type="evidence" value="ECO:0007669"/>
    <property type="project" value="UniProtKB-SubCell"/>
</dbReference>
<evidence type="ECO:0000256" key="7">
    <source>
        <dbReference type="PROSITE-ProRule" id="PRU00205"/>
    </source>
</evidence>
<evidence type="ECO:0000256" key="9">
    <source>
        <dbReference type="SAM" id="Phobius"/>
    </source>
</evidence>
<accession>A0A8J5JHL6</accession>
<comment type="subcellular location">
    <subcellularLocation>
        <location evidence="1">Membrane</location>
        <topology evidence="1">Multi-pass membrane protein</topology>
    </subcellularLocation>
</comment>
<dbReference type="InterPro" id="IPR016439">
    <property type="entry name" value="Lag1/Lac1-like"/>
</dbReference>
<organism evidence="11 12">
    <name type="scientific">Homarus americanus</name>
    <name type="common">American lobster</name>
    <dbReference type="NCBI Taxonomy" id="6706"/>
    <lineage>
        <taxon>Eukaryota</taxon>
        <taxon>Metazoa</taxon>
        <taxon>Ecdysozoa</taxon>
        <taxon>Arthropoda</taxon>
        <taxon>Crustacea</taxon>
        <taxon>Multicrustacea</taxon>
        <taxon>Malacostraca</taxon>
        <taxon>Eumalacostraca</taxon>
        <taxon>Eucarida</taxon>
        <taxon>Decapoda</taxon>
        <taxon>Pleocyemata</taxon>
        <taxon>Astacidea</taxon>
        <taxon>Nephropoidea</taxon>
        <taxon>Nephropidae</taxon>
        <taxon>Homarus</taxon>
    </lineage>
</organism>